<evidence type="ECO:0000256" key="1">
    <source>
        <dbReference type="ARBA" id="ARBA00023015"/>
    </source>
</evidence>
<evidence type="ECO:0000313" key="7">
    <source>
        <dbReference type="Proteomes" id="UP000460221"/>
    </source>
</evidence>
<feature type="domain" description="HTH arsR-type" evidence="5">
    <location>
        <begin position="71"/>
        <end position="165"/>
    </location>
</feature>
<dbReference type="PRINTS" id="PR00778">
    <property type="entry name" value="HTHARSR"/>
</dbReference>
<dbReference type="NCBIfam" id="NF033788">
    <property type="entry name" value="HTH_metalloreg"/>
    <property type="match status" value="1"/>
</dbReference>
<accession>A0A7K1FM45</accession>
<feature type="compositionally biased region" description="Low complexity" evidence="4">
    <location>
        <begin position="26"/>
        <end position="45"/>
    </location>
</feature>
<evidence type="ECO:0000259" key="5">
    <source>
        <dbReference type="PROSITE" id="PS50987"/>
    </source>
</evidence>
<dbReference type="GO" id="GO:0003700">
    <property type="term" value="F:DNA-binding transcription factor activity"/>
    <property type="evidence" value="ECO:0007669"/>
    <property type="project" value="InterPro"/>
</dbReference>
<proteinExistence type="predicted"/>
<dbReference type="InterPro" id="IPR051011">
    <property type="entry name" value="Metal_resp_trans_reg"/>
</dbReference>
<feature type="region of interest" description="Disordered" evidence="4">
    <location>
        <begin position="1"/>
        <end position="60"/>
    </location>
</feature>
<dbReference type="PANTHER" id="PTHR43132">
    <property type="entry name" value="ARSENICAL RESISTANCE OPERON REPRESSOR ARSR-RELATED"/>
    <property type="match status" value="1"/>
</dbReference>
<name>A0A7K1FM45_9ACTN</name>
<evidence type="ECO:0000256" key="2">
    <source>
        <dbReference type="ARBA" id="ARBA00023125"/>
    </source>
</evidence>
<dbReference type="InterPro" id="IPR036390">
    <property type="entry name" value="WH_DNA-bd_sf"/>
</dbReference>
<protein>
    <submittedName>
        <fullName evidence="6">Metalloregulator ArsR/SmtB family transcription factor</fullName>
    </submittedName>
</protein>
<dbReference type="Pfam" id="PF12840">
    <property type="entry name" value="HTH_20"/>
    <property type="match status" value="1"/>
</dbReference>
<evidence type="ECO:0000256" key="4">
    <source>
        <dbReference type="SAM" id="MobiDB-lite"/>
    </source>
</evidence>
<keyword evidence="3" id="KW-0804">Transcription</keyword>
<evidence type="ECO:0000313" key="6">
    <source>
        <dbReference type="EMBL" id="MTD15225.1"/>
    </source>
</evidence>
<keyword evidence="2" id="KW-0238">DNA-binding</keyword>
<feature type="compositionally biased region" description="Basic and acidic residues" evidence="4">
    <location>
        <begin position="1"/>
        <end position="14"/>
    </location>
</feature>
<dbReference type="EMBL" id="WLYK01000005">
    <property type="protein sequence ID" value="MTD15225.1"/>
    <property type="molecule type" value="Genomic_DNA"/>
</dbReference>
<dbReference type="AlphaFoldDB" id="A0A7K1FM45"/>
<dbReference type="InterPro" id="IPR036388">
    <property type="entry name" value="WH-like_DNA-bd_sf"/>
</dbReference>
<dbReference type="PROSITE" id="PS50987">
    <property type="entry name" value="HTH_ARSR_2"/>
    <property type="match status" value="1"/>
</dbReference>
<keyword evidence="7" id="KW-1185">Reference proteome</keyword>
<dbReference type="Gene3D" id="1.10.10.10">
    <property type="entry name" value="Winged helix-like DNA-binding domain superfamily/Winged helix DNA-binding domain"/>
    <property type="match status" value="1"/>
</dbReference>
<keyword evidence="1" id="KW-0805">Transcription regulation</keyword>
<reference evidence="6 7" key="1">
    <citation type="submission" date="2019-11" db="EMBL/GenBank/DDBJ databases">
        <authorList>
            <person name="Jiang L.-Q."/>
        </authorList>
    </citation>
    <scope>NUCLEOTIDE SEQUENCE [LARGE SCALE GENOMIC DNA]</scope>
    <source>
        <strain evidence="6 7">YIM 132087</strain>
    </source>
</reference>
<dbReference type="InterPro" id="IPR001845">
    <property type="entry name" value="HTH_ArsR_DNA-bd_dom"/>
</dbReference>
<dbReference type="GO" id="GO:0003677">
    <property type="term" value="F:DNA binding"/>
    <property type="evidence" value="ECO:0007669"/>
    <property type="project" value="UniProtKB-KW"/>
</dbReference>
<gene>
    <name evidence="6" type="ORF">GIS00_14880</name>
</gene>
<comment type="caution">
    <text evidence="6">The sequence shown here is derived from an EMBL/GenBank/DDBJ whole genome shotgun (WGS) entry which is preliminary data.</text>
</comment>
<sequence length="186" mass="18927">MFEEVRSGELRDVVGENGGVSPTERSVAAGAGGSSAAANPSGPAADPRIAGPTDVPTDPSVASADAAAVTLTGPQLRSAAETFALLATPVRLHLVWLAARGPQDVGTLARLAGVTVATASQHLAKLRGAGVVTVHHSGRHHIYAVDDPHILGLVEQIFEHIAPDGGLAPDPPPPDRGYRVAGRSRS</sequence>
<dbReference type="PANTHER" id="PTHR43132:SF9">
    <property type="entry name" value="ARSR FAMILY TRANSCRIPTIONAL REGULATORY PROTEIN"/>
    <property type="match status" value="1"/>
</dbReference>
<dbReference type="Proteomes" id="UP000460221">
    <property type="component" value="Unassembled WGS sequence"/>
</dbReference>
<organism evidence="6 7">
    <name type="scientific">Nakamurella alba</name>
    <dbReference type="NCBI Taxonomy" id="2665158"/>
    <lineage>
        <taxon>Bacteria</taxon>
        <taxon>Bacillati</taxon>
        <taxon>Actinomycetota</taxon>
        <taxon>Actinomycetes</taxon>
        <taxon>Nakamurellales</taxon>
        <taxon>Nakamurellaceae</taxon>
        <taxon>Nakamurella</taxon>
    </lineage>
</organism>
<dbReference type="CDD" id="cd00090">
    <property type="entry name" value="HTH_ARSR"/>
    <property type="match status" value="1"/>
</dbReference>
<dbReference type="SUPFAM" id="SSF46785">
    <property type="entry name" value="Winged helix' DNA-binding domain"/>
    <property type="match status" value="1"/>
</dbReference>
<evidence type="ECO:0000256" key="3">
    <source>
        <dbReference type="ARBA" id="ARBA00023163"/>
    </source>
</evidence>
<feature type="region of interest" description="Disordered" evidence="4">
    <location>
        <begin position="163"/>
        <end position="186"/>
    </location>
</feature>
<dbReference type="InterPro" id="IPR011991">
    <property type="entry name" value="ArsR-like_HTH"/>
</dbReference>
<dbReference type="SMART" id="SM00418">
    <property type="entry name" value="HTH_ARSR"/>
    <property type="match status" value="1"/>
</dbReference>